<proteinExistence type="predicted"/>
<organism evidence="1 2">
    <name type="scientific">Cyclobacterium qasimii</name>
    <dbReference type="NCBI Taxonomy" id="1350429"/>
    <lineage>
        <taxon>Bacteria</taxon>
        <taxon>Pseudomonadati</taxon>
        <taxon>Bacteroidota</taxon>
        <taxon>Cytophagia</taxon>
        <taxon>Cytophagales</taxon>
        <taxon>Cyclobacteriaceae</taxon>
        <taxon>Cyclobacterium</taxon>
    </lineage>
</organism>
<dbReference type="AlphaFoldDB" id="A0A512C9X0"/>
<gene>
    <name evidence="1" type="ORF">CQA01_15290</name>
</gene>
<accession>A0A512C9X0</accession>
<comment type="caution">
    <text evidence="1">The sequence shown here is derived from an EMBL/GenBank/DDBJ whole genome shotgun (WGS) entry which is preliminary data.</text>
</comment>
<evidence type="ECO:0000313" key="1">
    <source>
        <dbReference type="EMBL" id="GEO20995.1"/>
    </source>
</evidence>
<name>A0A512C9X0_9BACT</name>
<sequence length="66" mass="7936">MLNDLNKMRKEFQNVFDAFYKDLNTKNDELLKEWIVAGNKLKSNEPFKQIEERIISEMKKDLKVES</sequence>
<protein>
    <submittedName>
        <fullName evidence="1">Uncharacterized protein</fullName>
    </submittedName>
</protein>
<evidence type="ECO:0000313" key="2">
    <source>
        <dbReference type="Proteomes" id="UP000321301"/>
    </source>
</evidence>
<dbReference type="EMBL" id="BJYV01000004">
    <property type="protein sequence ID" value="GEO20995.1"/>
    <property type="molecule type" value="Genomic_DNA"/>
</dbReference>
<dbReference type="Proteomes" id="UP000321301">
    <property type="component" value="Unassembled WGS sequence"/>
</dbReference>
<reference evidence="1 2" key="1">
    <citation type="submission" date="2019-07" db="EMBL/GenBank/DDBJ databases">
        <title>Whole genome shotgun sequence of Cyclobacterium qasimii NBRC 106168.</title>
        <authorList>
            <person name="Hosoyama A."/>
            <person name="Uohara A."/>
            <person name="Ohji S."/>
            <person name="Ichikawa N."/>
        </authorList>
    </citation>
    <scope>NUCLEOTIDE SEQUENCE [LARGE SCALE GENOMIC DNA]</scope>
    <source>
        <strain evidence="1 2">NBRC 106168</strain>
    </source>
</reference>
<keyword evidence="2" id="KW-1185">Reference proteome</keyword>